<evidence type="ECO:0000313" key="1">
    <source>
        <dbReference type="EMBL" id="GAQ92913.1"/>
    </source>
</evidence>
<dbReference type="OMA" id="KFHAIRR"/>
<proteinExistence type="predicted"/>
<organism evidence="1 2">
    <name type="scientific">Klebsormidium nitens</name>
    <name type="common">Green alga</name>
    <name type="synonym">Ulothrix nitens</name>
    <dbReference type="NCBI Taxonomy" id="105231"/>
    <lineage>
        <taxon>Eukaryota</taxon>
        <taxon>Viridiplantae</taxon>
        <taxon>Streptophyta</taxon>
        <taxon>Klebsormidiophyceae</taxon>
        <taxon>Klebsormidiales</taxon>
        <taxon>Klebsormidiaceae</taxon>
        <taxon>Klebsormidium</taxon>
    </lineage>
</organism>
<gene>
    <name evidence="1" type="ORF">KFL_011980020</name>
</gene>
<dbReference type="PANTHER" id="PTHR11439">
    <property type="entry name" value="GAG-POL-RELATED RETROTRANSPOSON"/>
    <property type="match status" value="1"/>
</dbReference>
<keyword evidence="2" id="KW-1185">Reference proteome</keyword>
<evidence type="ECO:0000313" key="2">
    <source>
        <dbReference type="Proteomes" id="UP000054558"/>
    </source>
</evidence>
<dbReference type="STRING" id="105231.A0A1Y1IQF4"/>
<dbReference type="PANTHER" id="PTHR11439:SF483">
    <property type="entry name" value="PEPTIDE SYNTHASE GLIP-LIKE, PUTATIVE (AFU_ORTHOLOGUE AFUA_3G12920)-RELATED"/>
    <property type="match status" value="1"/>
</dbReference>
<dbReference type="OrthoDB" id="1645289at2759"/>
<protein>
    <recommendedName>
        <fullName evidence="3">Reverse transcriptase Ty1/copia-type domain-containing protein</fullName>
    </recommendedName>
</protein>
<accession>A0A1Y1IQF4</accession>
<sequence>MLLDGTVRPPREWHTRLNEELENFEFVTFLTDAALFSEVVDGERVYLIVWVDGILVAARGAERIAKAKAHLAEKIDVRDLGEATYFLRMEHTKEGHRGASWAARFAGARTVSVVLGAGEKLTQEGEPLDTARLPHNELIGRLLYLSVCTRPDIVQAVGSLVRTTSAPTEAHWAAALGVVRYLAGTEEAGITFGGSGEVFELLCNDYAGDIDTKRSTTGYVLLMYVGAVSWSSPLQPTVAVSTVEAEYMSAETP</sequence>
<dbReference type="EMBL" id="DF238147">
    <property type="protein sequence ID" value="GAQ92913.1"/>
    <property type="molecule type" value="Genomic_DNA"/>
</dbReference>
<dbReference type="CDD" id="cd09272">
    <property type="entry name" value="RNase_HI_RT_Ty1"/>
    <property type="match status" value="1"/>
</dbReference>
<reference evidence="1 2" key="1">
    <citation type="journal article" date="2014" name="Nat. Commun.">
        <title>Klebsormidium flaccidum genome reveals primary factors for plant terrestrial adaptation.</title>
        <authorList>
            <person name="Hori K."/>
            <person name="Maruyama F."/>
            <person name="Fujisawa T."/>
            <person name="Togashi T."/>
            <person name="Yamamoto N."/>
            <person name="Seo M."/>
            <person name="Sato S."/>
            <person name="Yamada T."/>
            <person name="Mori H."/>
            <person name="Tajima N."/>
            <person name="Moriyama T."/>
            <person name="Ikeuchi M."/>
            <person name="Watanabe M."/>
            <person name="Wada H."/>
            <person name="Kobayashi K."/>
            <person name="Saito M."/>
            <person name="Masuda T."/>
            <person name="Sasaki-Sekimoto Y."/>
            <person name="Mashiguchi K."/>
            <person name="Awai K."/>
            <person name="Shimojima M."/>
            <person name="Masuda S."/>
            <person name="Iwai M."/>
            <person name="Nobusawa T."/>
            <person name="Narise T."/>
            <person name="Kondo S."/>
            <person name="Saito H."/>
            <person name="Sato R."/>
            <person name="Murakawa M."/>
            <person name="Ihara Y."/>
            <person name="Oshima-Yamada Y."/>
            <person name="Ohtaka K."/>
            <person name="Satoh M."/>
            <person name="Sonobe K."/>
            <person name="Ishii M."/>
            <person name="Ohtani R."/>
            <person name="Kanamori-Sato M."/>
            <person name="Honoki R."/>
            <person name="Miyazaki D."/>
            <person name="Mochizuki H."/>
            <person name="Umetsu J."/>
            <person name="Higashi K."/>
            <person name="Shibata D."/>
            <person name="Kamiya Y."/>
            <person name="Sato N."/>
            <person name="Nakamura Y."/>
            <person name="Tabata S."/>
            <person name="Ida S."/>
            <person name="Kurokawa K."/>
            <person name="Ohta H."/>
        </authorList>
    </citation>
    <scope>NUCLEOTIDE SEQUENCE [LARGE SCALE GENOMIC DNA]</scope>
    <source>
        <strain evidence="1 2">NIES-2285</strain>
    </source>
</reference>
<dbReference type="AlphaFoldDB" id="A0A1Y1IQF4"/>
<evidence type="ECO:0008006" key="3">
    <source>
        <dbReference type="Google" id="ProtNLM"/>
    </source>
</evidence>
<dbReference type="Proteomes" id="UP000054558">
    <property type="component" value="Unassembled WGS sequence"/>
</dbReference>
<name>A0A1Y1IQF4_KLENI</name>